<evidence type="ECO:0000313" key="2">
    <source>
        <dbReference type="Proteomes" id="UP000245207"/>
    </source>
</evidence>
<dbReference type="GO" id="GO:0001228">
    <property type="term" value="F:DNA-binding transcription activator activity, RNA polymerase II-specific"/>
    <property type="evidence" value="ECO:0007669"/>
    <property type="project" value="InterPro"/>
</dbReference>
<dbReference type="InterPro" id="IPR027113">
    <property type="entry name" value="Transc_fact_NFYB/HAP3"/>
</dbReference>
<dbReference type="Proteomes" id="UP000245207">
    <property type="component" value="Unassembled WGS sequence"/>
</dbReference>
<dbReference type="OrthoDB" id="386949at2759"/>
<gene>
    <name evidence="1" type="ORF">CTI12_AA509360</name>
</gene>
<dbReference type="InterPro" id="IPR009072">
    <property type="entry name" value="Histone-fold"/>
</dbReference>
<evidence type="ECO:0000313" key="1">
    <source>
        <dbReference type="EMBL" id="PWA46365.1"/>
    </source>
</evidence>
<dbReference type="Gene3D" id="1.10.20.10">
    <property type="entry name" value="Histone, subunit A"/>
    <property type="match status" value="1"/>
</dbReference>
<dbReference type="PANTHER" id="PTHR11064">
    <property type="entry name" value="CCAAT-BINDING TRANSCRIPTION FACTOR-RELATED"/>
    <property type="match status" value="1"/>
</dbReference>
<dbReference type="GO" id="GO:0046982">
    <property type="term" value="F:protein heterodimerization activity"/>
    <property type="evidence" value="ECO:0007669"/>
    <property type="project" value="InterPro"/>
</dbReference>
<dbReference type="SUPFAM" id="SSF47113">
    <property type="entry name" value="Histone-fold"/>
    <property type="match status" value="1"/>
</dbReference>
<dbReference type="GO" id="GO:0000978">
    <property type="term" value="F:RNA polymerase II cis-regulatory region sequence-specific DNA binding"/>
    <property type="evidence" value="ECO:0007669"/>
    <property type="project" value="TreeGrafter"/>
</dbReference>
<keyword evidence="2" id="KW-1185">Reference proteome</keyword>
<reference evidence="1 2" key="1">
    <citation type="journal article" date="2018" name="Mol. Plant">
        <title>The genome of Artemisia annua provides insight into the evolution of Asteraceae family and artemisinin biosynthesis.</title>
        <authorList>
            <person name="Shen Q."/>
            <person name="Zhang L."/>
            <person name="Liao Z."/>
            <person name="Wang S."/>
            <person name="Yan T."/>
            <person name="Shi P."/>
            <person name="Liu M."/>
            <person name="Fu X."/>
            <person name="Pan Q."/>
            <person name="Wang Y."/>
            <person name="Lv Z."/>
            <person name="Lu X."/>
            <person name="Zhang F."/>
            <person name="Jiang W."/>
            <person name="Ma Y."/>
            <person name="Chen M."/>
            <person name="Hao X."/>
            <person name="Li L."/>
            <person name="Tang Y."/>
            <person name="Lv G."/>
            <person name="Zhou Y."/>
            <person name="Sun X."/>
            <person name="Brodelius P.E."/>
            <person name="Rose J.K.C."/>
            <person name="Tang K."/>
        </authorList>
    </citation>
    <scope>NUCLEOTIDE SEQUENCE [LARGE SCALE GENOMIC DNA]</scope>
    <source>
        <strain evidence="2">cv. Huhao1</strain>
        <tissue evidence="1">Leaf</tissue>
    </source>
</reference>
<protein>
    <submittedName>
        <fullName evidence="1">Nuclear transcription factor Y subunit B</fullName>
    </submittedName>
</protein>
<dbReference type="PANTHER" id="PTHR11064:SF199">
    <property type="entry name" value="TRANSCRIPTION FACTOR CBF_NF-Y_ARCHAEAL HISTONE DOMAIN-CONTAINING PROTEIN"/>
    <property type="match status" value="1"/>
</dbReference>
<dbReference type="EMBL" id="PKPP01010319">
    <property type="protein sequence ID" value="PWA46365.1"/>
    <property type="molecule type" value="Genomic_DNA"/>
</dbReference>
<proteinExistence type="predicted"/>
<comment type="caution">
    <text evidence="1">The sequence shown here is derived from an EMBL/GenBank/DDBJ whole genome shotgun (WGS) entry which is preliminary data.</text>
</comment>
<dbReference type="GO" id="GO:0016602">
    <property type="term" value="C:CCAAT-binding factor complex"/>
    <property type="evidence" value="ECO:0007669"/>
    <property type="project" value="InterPro"/>
</dbReference>
<sequence>MITSEGSVSRLFHEVASVGCASVVGPMDVVNGNLAPIIDSYYYEITPVIKTPADVAAEAAVESCAFVQMASEIYLKCEKIKLMLGSRLWAKDFDDLLKATWLEFNTRTTTTASSIWRFYCVLGDGQDGHAEDTNMNVSVIMLLFIHVLKLLNGPSDKCQKEKTKTIDGDDRLWLMATLGFDDYIEPLERYLSRYTKCWLSDWVQGNVFRSYVPGCFQEVGSTCGFRVLVQHLGSRGVLQQANNKVAVRVYSKGSKCKVAISLP</sequence>
<accession>A0A2U1LBJ5</accession>
<organism evidence="1 2">
    <name type="scientific">Artemisia annua</name>
    <name type="common">Sweet wormwood</name>
    <dbReference type="NCBI Taxonomy" id="35608"/>
    <lineage>
        <taxon>Eukaryota</taxon>
        <taxon>Viridiplantae</taxon>
        <taxon>Streptophyta</taxon>
        <taxon>Embryophyta</taxon>
        <taxon>Tracheophyta</taxon>
        <taxon>Spermatophyta</taxon>
        <taxon>Magnoliopsida</taxon>
        <taxon>eudicotyledons</taxon>
        <taxon>Gunneridae</taxon>
        <taxon>Pentapetalae</taxon>
        <taxon>asterids</taxon>
        <taxon>campanulids</taxon>
        <taxon>Asterales</taxon>
        <taxon>Asteraceae</taxon>
        <taxon>Asteroideae</taxon>
        <taxon>Anthemideae</taxon>
        <taxon>Artemisiinae</taxon>
        <taxon>Artemisia</taxon>
    </lineage>
</organism>
<dbReference type="STRING" id="35608.A0A2U1LBJ5"/>
<name>A0A2U1LBJ5_ARTAN</name>
<dbReference type="AlphaFoldDB" id="A0A2U1LBJ5"/>